<gene>
    <name evidence="2" type="ORF">KSP39_PZI012721</name>
</gene>
<dbReference type="AlphaFoldDB" id="A0AAP0G543"/>
<proteinExistence type="predicted"/>
<dbReference type="Gene3D" id="3.30.70.270">
    <property type="match status" value="3"/>
</dbReference>
<dbReference type="InterPro" id="IPR021109">
    <property type="entry name" value="Peptidase_aspartic_dom_sf"/>
</dbReference>
<name>A0AAP0G543_9ASPA</name>
<comment type="caution">
    <text evidence="2">The sequence shown here is derived from an EMBL/GenBank/DDBJ whole genome shotgun (WGS) entry which is preliminary data.</text>
</comment>
<dbReference type="Pfam" id="PF13650">
    <property type="entry name" value="Asp_protease_2"/>
    <property type="match status" value="1"/>
</dbReference>
<dbReference type="Gene3D" id="2.40.70.10">
    <property type="entry name" value="Acid Proteases"/>
    <property type="match status" value="1"/>
</dbReference>
<dbReference type="Pfam" id="PF00078">
    <property type="entry name" value="RVT_1"/>
    <property type="match status" value="1"/>
</dbReference>
<dbReference type="InterPro" id="IPR043128">
    <property type="entry name" value="Rev_trsase/Diguanyl_cyclase"/>
</dbReference>
<keyword evidence="3" id="KW-1185">Reference proteome</keyword>
<dbReference type="PANTHER" id="PTHR24559:SF444">
    <property type="entry name" value="REVERSE TRANSCRIPTASE DOMAIN-CONTAINING PROTEIN"/>
    <property type="match status" value="1"/>
</dbReference>
<dbReference type="Proteomes" id="UP001418222">
    <property type="component" value="Unassembled WGS sequence"/>
</dbReference>
<dbReference type="CDD" id="cd01647">
    <property type="entry name" value="RT_LTR"/>
    <property type="match status" value="1"/>
</dbReference>
<evidence type="ECO:0000313" key="3">
    <source>
        <dbReference type="Proteomes" id="UP001418222"/>
    </source>
</evidence>
<evidence type="ECO:0000259" key="1">
    <source>
        <dbReference type="Pfam" id="PF00078"/>
    </source>
</evidence>
<dbReference type="CDD" id="cd00303">
    <property type="entry name" value="retropepsin_like"/>
    <property type="match status" value="1"/>
</dbReference>
<organism evidence="2 3">
    <name type="scientific">Platanthera zijinensis</name>
    <dbReference type="NCBI Taxonomy" id="2320716"/>
    <lineage>
        <taxon>Eukaryota</taxon>
        <taxon>Viridiplantae</taxon>
        <taxon>Streptophyta</taxon>
        <taxon>Embryophyta</taxon>
        <taxon>Tracheophyta</taxon>
        <taxon>Spermatophyta</taxon>
        <taxon>Magnoliopsida</taxon>
        <taxon>Liliopsida</taxon>
        <taxon>Asparagales</taxon>
        <taxon>Orchidaceae</taxon>
        <taxon>Orchidoideae</taxon>
        <taxon>Orchideae</taxon>
        <taxon>Orchidinae</taxon>
        <taxon>Platanthera</taxon>
    </lineage>
</organism>
<feature type="domain" description="Reverse transcriptase" evidence="1">
    <location>
        <begin position="162"/>
        <end position="260"/>
    </location>
</feature>
<evidence type="ECO:0000313" key="2">
    <source>
        <dbReference type="EMBL" id="KAK8937349.1"/>
    </source>
</evidence>
<dbReference type="Gene3D" id="3.10.10.10">
    <property type="entry name" value="HIV Type 1 Reverse Transcriptase, subunit A, domain 1"/>
    <property type="match status" value="1"/>
</dbReference>
<dbReference type="InterPro" id="IPR043502">
    <property type="entry name" value="DNA/RNA_pol_sf"/>
</dbReference>
<accession>A0AAP0G543</accession>
<sequence>MKLAGTLRDRSIVVMVDSGASHNFLSAQLAHQLHLPLVPSPDITVCLGDGRRQLTHECCTALSLTVGSCPAIADFYAFGLDDIDAILGSARWAKCSFEVPTGLPPARPTDHAIPLQPGTVSVCPYRYDHVQKDVIEWLVHEMLMGGLIRPSASPFSILVLLVRKRDGSWRFCVDYREFNKVTIPDMYPIPVIHDLLDKLHDSIFFTKLELRAGYHQIRVRPEDIPKNAFRTHDVHCKFLVMPFVLSNASATFQAMMNDIFWADHLQCFRLTLTTIRYHCLKLHPKKCSFGASEVSYIGHTISAWGVIMDEEKIAEVLLWPTPTSLRDVRGFLSLTGYYRRFIKGTWSPPARQPGVHQGSHWESTMGLYQGCIPYTPTRLRSHHRSRQIAWVGIPTAPAWLPTEMLIKVPFEKAFPLQWRCGQTTSYPFMFCAKCQSQISALPASFPAGCSPSAAVMSWRRNTSYIRLG</sequence>
<reference evidence="2 3" key="1">
    <citation type="journal article" date="2022" name="Nat. Plants">
        <title>Genomes of leafy and leafless Platanthera orchids illuminate the evolution of mycoheterotrophy.</title>
        <authorList>
            <person name="Li M.H."/>
            <person name="Liu K.W."/>
            <person name="Li Z."/>
            <person name="Lu H.C."/>
            <person name="Ye Q.L."/>
            <person name="Zhang D."/>
            <person name="Wang J.Y."/>
            <person name="Li Y.F."/>
            <person name="Zhong Z.M."/>
            <person name="Liu X."/>
            <person name="Yu X."/>
            <person name="Liu D.K."/>
            <person name="Tu X.D."/>
            <person name="Liu B."/>
            <person name="Hao Y."/>
            <person name="Liao X.Y."/>
            <person name="Jiang Y.T."/>
            <person name="Sun W.H."/>
            <person name="Chen J."/>
            <person name="Chen Y.Q."/>
            <person name="Ai Y."/>
            <person name="Zhai J.W."/>
            <person name="Wu S.S."/>
            <person name="Zhou Z."/>
            <person name="Hsiao Y.Y."/>
            <person name="Wu W.L."/>
            <person name="Chen Y.Y."/>
            <person name="Lin Y.F."/>
            <person name="Hsu J.L."/>
            <person name="Li C.Y."/>
            <person name="Wang Z.W."/>
            <person name="Zhao X."/>
            <person name="Zhong W.Y."/>
            <person name="Ma X.K."/>
            <person name="Ma L."/>
            <person name="Huang J."/>
            <person name="Chen G.Z."/>
            <person name="Huang M.Z."/>
            <person name="Huang L."/>
            <person name="Peng D.H."/>
            <person name="Luo Y.B."/>
            <person name="Zou S.Q."/>
            <person name="Chen S.P."/>
            <person name="Lan S."/>
            <person name="Tsai W.C."/>
            <person name="Van de Peer Y."/>
            <person name="Liu Z.J."/>
        </authorList>
    </citation>
    <scope>NUCLEOTIDE SEQUENCE [LARGE SCALE GENOMIC DNA]</scope>
    <source>
        <strain evidence="2">Lor287</strain>
    </source>
</reference>
<dbReference type="SUPFAM" id="SSF56672">
    <property type="entry name" value="DNA/RNA polymerases"/>
    <property type="match status" value="1"/>
</dbReference>
<dbReference type="EMBL" id="JBBWWQ010000010">
    <property type="protein sequence ID" value="KAK8937349.1"/>
    <property type="molecule type" value="Genomic_DNA"/>
</dbReference>
<protein>
    <recommendedName>
        <fullName evidence="1">Reverse transcriptase domain-containing protein</fullName>
    </recommendedName>
</protein>
<dbReference type="InterPro" id="IPR053134">
    <property type="entry name" value="RNA-dir_DNA_polymerase"/>
</dbReference>
<dbReference type="PANTHER" id="PTHR24559">
    <property type="entry name" value="TRANSPOSON TY3-I GAG-POL POLYPROTEIN"/>
    <property type="match status" value="1"/>
</dbReference>
<dbReference type="InterPro" id="IPR000477">
    <property type="entry name" value="RT_dom"/>
</dbReference>